<evidence type="ECO:0000256" key="2">
    <source>
        <dbReference type="ARBA" id="ARBA00009784"/>
    </source>
</evidence>
<dbReference type="AlphaFoldDB" id="A0A5E6MBK4"/>
<keyword evidence="6 7" id="KW-0472">Membrane</keyword>
<feature type="transmembrane region" description="Helical" evidence="7">
    <location>
        <begin position="12"/>
        <end position="32"/>
    </location>
</feature>
<gene>
    <name evidence="8" type="ORF">MAMC_01048</name>
</gene>
<evidence type="ECO:0000256" key="7">
    <source>
        <dbReference type="RuleBase" id="RU362048"/>
    </source>
</evidence>
<name>A0A5E6MBK4_9BACT</name>
<protein>
    <recommendedName>
        <fullName evidence="7">UPF0056 membrane protein</fullName>
    </recommendedName>
</protein>
<dbReference type="InterPro" id="IPR002771">
    <property type="entry name" value="Multi_antbiot-R_MarC"/>
</dbReference>
<keyword evidence="5 7" id="KW-1133">Transmembrane helix</keyword>
<sequence>MGGMTAQKLGQDALIFFSTINPVAALGFYLHFTSGFSEPERALVARRAVFYAALVLVGSIVFGQLLLEAMHVRLASLQVAGGIVLFLFALKMIFAHHEEPKGTRGQDPSISPLAMPVIASPEAILAAVLLTDNAVYPISVQAIDTLLLLAVLLLTYLVFLAAPRISQLLGGGGIALLVQITGLILAALSVEIVAQGIGSLVSVPINHGSTEIHLPKW</sequence>
<feature type="transmembrane region" description="Helical" evidence="7">
    <location>
        <begin position="168"/>
        <end position="190"/>
    </location>
</feature>
<dbReference type="NCBIfam" id="TIGR00427">
    <property type="entry name" value="NAAT family transporter"/>
    <property type="match status" value="1"/>
</dbReference>
<evidence type="ECO:0000313" key="9">
    <source>
        <dbReference type="Proteomes" id="UP000381693"/>
    </source>
</evidence>
<evidence type="ECO:0000256" key="1">
    <source>
        <dbReference type="ARBA" id="ARBA00004651"/>
    </source>
</evidence>
<feature type="transmembrane region" description="Helical" evidence="7">
    <location>
        <begin position="142"/>
        <end position="162"/>
    </location>
</feature>
<dbReference type="Pfam" id="PF01914">
    <property type="entry name" value="MarC"/>
    <property type="match status" value="1"/>
</dbReference>
<feature type="transmembrane region" description="Helical" evidence="7">
    <location>
        <begin position="48"/>
        <end position="67"/>
    </location>
</feature>
<evidence type="ECO:0000256" key="3">
    <source>
        <dbReference type="ARBA" id="ARBA00022475"/>
    </source>
</evidence>
<dbReference type="GO" id="GO:0005886">
    <property type="term" value="C:plasma membrane"/>
    <property type="evidence" value="ECO:0007669"/>
    <property type="project" value="UniProtKB-SubCell"/>
</dbReference>
<dbReference type="EMBL" id="CABFUZ020000112">
    <property type="protein sequence ID" value="VVM06350.1"/>
    <property type="molecule type" value="Genomic_DNA"/>
</dbReference>
<organism evidence="8 9">
    <name type="scientific">Methylacidimicrobium cyclopophantes</name>
    <dbReference type="NCBI Taxonomy" id="1041766"/>
    <lineage>
        <taxon>Bacteria</taxon>
        <taxon>Pseudomonadati</taxon>
        <taxon>Verrucomicrobiota</taxon>
        <taxon>Methylacidimicrobium</taxon>
    </lineage>
</organism>
<comment type="caution">
    <text evidence="7">Lacks conserved residue(s) required for the propagation of feature annotation.</text>
</comment>
<comment type="subcellular location">
    <subcellularLocation>
        <location evidence="1 7">Cell membrane</location>
        <topology evidence="1 7">Multi-pass membrane protein</topology>
    </subcellularLocation>
</comment>
<reference evidence="8" key="1">
    <citation type="submission" date="2019-09" db="EMBL/GenBank/DDBJ databases">
        <authorList>
            <person name="Cremers G."/>
        </authorList>
    </citation>
    <scope>NUCLEOTIDE SEQUENCE [LARGE SCALE GENOMIC DNA]</scope>
    <source>
        <strain evidence="8">3B</strain>
    </source>
</reference>
<evidence type="ECO:0000256" key="4">
    <source>
        <dbReference type="ARBA" id="ARBA00022692"/>
    </source>
</evidence>
<evidence type="ECO:0000256" key="5">
    <source>
        <dbReference type="ARBA" id="ARBA00022989"/>
    </source>
</evidence>
<comment type="similarity">
    <text evidence="2 7">Belongs to the UPF0056 (MarC) family.</text>
</comment>
<comment type="caution">
    <text evidence="8">The sequence shown here is derived from an EMBL/GenBank/DDBJ whole genome shotgun (WGS) entry which is preliminary data.</text>
</comment>
<accession>A0A5E6MBK4</accession>
<dbReference type="PANTHER" id="PTHR33508">
    <property type="entry name" value="UPF0056 MEMBRANE PROTEIN YHCE"/>
    <property type="match status" value="1"/>
</dbReference>
<evidence type="ECO:0000313" key="8">
    <source>
        <dbReference type="EMBL" id="VVM06350.1"/>
    </source>
</evidence>
<dbReference type="Proteomes" id="UP000381693">
    <property type="component" value="Unassembled WGS sequence"/>
</dbReference>
<proteinExistence type="inferred from homology"/>
<feature type="transmembrane region" description="Helical" evidence="7">
    <location>
        <begin position="74"/>
        <end position="93"/>
    </location>
</feature>
<keyword evidence="4 7" id="KW-0812">Transmembrane</keyword>
<keyword evidence="3" id="KW-1003">Cell membrane</keyword>
<evidence type="ECO:0000256" key="6">
    <source>
        <dbReference type="ARBA" id="ARBA00023136"/>
    </source>
</evidence>
<dbReference type="PANTHER" id="PTHR33508:SF1">
    <property type="entry name" value="UPF0056 MEMBRANE PROTEIN YHCE"/>
    <property type="match status" value="1"/>
</dbReference>
<keyword evidence="9" id="KW-1185">Reference proteome</keyword>